<gene>
    <name evidence="2" type="ORF">C1SCF055_LOCUS3565</name>
</gene>
<dbReference type="EMBL" id="CAMXCT020000189">
    <property type="protein sequence ID" value="CAL1128594.1"/>
    <property type="molecule type" value="Genomic_DNA"/>
</dbReference>
<dbReference type="Proteomes" id="UP001152797">
    <property type="component" value="Unassembled WGS sequence"/>
</dbReference>
<dbReference type="OrthoDB" id="436225at2759"/>
<dbReference type="AlphaFoldDB" id="A0A9P1BKT6"/>
<organism evidence="2">
    <name type="scientific">Cladocopium goreaui</name>
    <dbReference type="NCBI Taxonomy" id="2562237"/>
    <lineage>
        <taxon>Eukaryota</taxon>
        <taxon>Sar</taxon>
        <taxon>Alveolata</taxon>
        <taxon>Dinophyceae</taxon>
        <taxon>Suessiales</taxon>
        <taxon>Symbiodiniaceae</taxon>
        <taxon>Cladocopium</taxon>
    </lineage>
</organism>
<protein>
    <submittedName>
        <fullName evidence="2">Uncharacterized protein</fullName>
    </submittedName>
</protein>
<evidence type="ECO:0000313" key="2">
    <source>
        <dbReference type="EMBL" id="CAI3975219.1"/>
    </source>
</evidence>
<evidence type="ECO:0000313" key="4">
    <source>
        <dbReference type="Proteomes" id="UP001152797"/>
    </source>
</evidence>
<name>A0A9P1BKT6_9DINO</name>
<comment type="caution">
    <text evidence="2">The sequence shown here is derived from an EMBL/GenBank/DDBJ whole genome shotgun (WGS) entry which is preliminary data.</text>
</comment>
<dbReference type="EMBL" id="CAMXCT030000189">
    <property type="protein sequence ID" value="CAL4762531.1"/>
    <property type="molecule type" value="Genomic_DNA"/>
</dbReference>
<keyword evidence="4" id="KW-1185">Reference proteome</keyword>
<reference evidence="3 4" key="2">
    <citation type="submission" date="2024-05" db="EMBL/GenBank/DDBJ databases">
        <authorList>
            <person name="Chen Y."/>
            <person name="Shah S."/>
            <person name="Dougan E. K."/>
            <person name="Thang M."/>
            <person name="Chan C."/>
        </authorList>
    </citation>
    <scope>NUCLEOTIDE SEQUENCE [LARGE SCALE GENOMIC DNA]</scope>
</reference>
<evidence type="ECO:0000313" key="3">
    <source>
        <dbReference type="EMBL" id="CAL4762531.1"/>
    </source>
</evidence>
<accession>A0A9P1BKT6</accession>
<sequence length="352" mass="38322">MGKAAAKPKTAPGKDVVKKSAKRVNKAAAAKSSAKATAKAAAKVKVEPPSPQRSPRVEEIVPVSQAATVDKKDISNFLGQMKRANSDDAVALYNHYKTLGKFDAQKQALVAKWKADKSCKWYSSYSESFEKTSASKKQGAVGWSTRWEIANEMHRNPGSPSFKELLDTLESSSEKWDESLPQEKFLKDKGEKKYFWSSASGLAKFEEVEKHSEEFSSSVGGYDSKGGKPKGGATGDSSEEQAKYPVYTELKEKVGEAATVSRSLASSCDKLQDNLALAVAKFGVAQDSLRKIVDDAVDGNQKAKQRFAELVCLKPEEAQEIHQKEAIDLVEALQAHKQAVAQAQKKCTALLN</sequence>
<proteinExistence type="predicted"/>
<feature type="region of interest" description="Disordered" evidence="1">
    <location>
        <begin position="1"/>
        <end position="32"/>
    </location>
</feature>
<feature type="compositionally biased region" description="Low complexity" evidence="1">
    <location>
        <begin position="1"/>
        <end position="14"/>
    </location>
</feature>
<reference evidence="2" key="1">
    <citation type="submission" date="2022-10" db="EMBL/GenBank/DDBJ databases">
        <authorList>
            <person name="Chen Y."/>
            <person name="Dougan E. K."/>
            <person name="Chan C."/>
            <person name="Rhodes N."/>
            <person name="Thang M."/>
        </authorList>
    </citation>
    <scope>NUCLEOTIDE SEQUENCE</scope>
</reference>
<evidence type="ECO:0000256" key="1">
    <source>
        <dbReference type="SAM" id="MobiDB-lite"/>
    </source>
</evidence>
<feature type="region of interest" description="Disordered" evidence="1">
    <location>
        <begin position="216"/>
        <end position="242"/>
    </location>
</feature>
<dbReference type="EMBL" id="CAMXCT010000189">
    <property type="protein sequence ID" value="CAI3975219.1"/>
    <property type="molecule type" value="Genomic_DNA"/>
</dbReference>